<reference evidence="2" key="1">
    <citation type="journal article" date="2020" name="Nat. Ecol. Evol.">
        <title>Deeply conserved synteny resolves early events in vertebrate evolution.</title>
        <authorList>
            <person name="Simakov O."/>
            <person name="Marletaz F."/>
            <person name="Yue J.X."/>
            <person name="O'Connell B."/>
            <person name="Jenkins J."/>
            <person name="Brandt A."/>
            <person name="Calef R."/>
            <person name="Tung C.H."/>
            <person name="Huang T.K."/>
            <person name="Schmutz J."/>
            <person name="Satoh N."/>
            <person name="Yu J.K."/>
            <person name="Putnam N.H."/>
            <person name="Green R.E."/>
            <person name="Rokhsar D.S."/>
        </authorList>
    </citation>
    <scope>NUCLEOTIDE SEQUENCE [LARGE SCALE GENOMIC DNA]</scope>
    <source>
        <strain evidence="2">S238N-H82</strain>
    </source>
</reference>
<dbReference type="AlphaFoldDB" id="A0A9J7M6I5"/>
<dbReference type="GeneID" id="118427704"/>
<keyword evidence="2" id="KW-1185">Reference proteome</keyword>
<accession>A0A9J7M6I5</accession>
<organism evidence="2 3">
    <name type="scientific">Branchiostoma floridae</name>
    <name type="common">Florida lancelet</name>
    <name type="synonym">Amphioxus</name>
    <dbReference type="NCBI Taxonomy" id="7739"/>
    <lineage>
        <taxon>Eukaryota</taxon>
        <taxon>Metazoa</taxon>
        <taxon>Chordata</taxon>
        <taxon>Cephalochordata</taxon>
        <taxon>Leptocardii</taxon>
        <taxon>Amphioxiformes</taxon>
        <taxon>Branchiostomatidae</taxon>
        <taxon>Branchiostoma</taxon>
    </lineage>
</organism>
<dbReference type="RefSeq" id="XP_035693505.1">
    <property type="nucleotide sequence ID" value="XM_035837612.1"/>
</dbReference>
<proteinExistence type="predicted"/>
<dbReference type="OMA" id="THCNEEL"/>
<feature type="signal peptide" evidence="1">
    <location>
        <begin position="1"/>
        <end position="24"/>
    </location>
</feature>
<evidence type="ECO:0000256" key="1">
    <source>
        <dbReference type="SAM" id="SignalP"/>
    </source>
</evidence>
<dbReference type="Proteomes" id="UP000001554">
    <property type="component" value="Chromosome 12"/>
</dbReference>
<keyword evidence="1" id="KW-0732">Signal</keyword>
<reference evidence="3" key="2">
    <citation type="submission" date="2025-08" db="UniProtKB">
        <authorList>
            <consortium name="RefSeq"/>
        </authorList>
    </citation>
    <scope>IDENTIFICATION</scope>
    <source>
        <strain evidence="3">S238N-H82</strain>
        <tissue evidence="3">Testes</tissue>
    </source>
</reference>
<evidence type="ECO:0000313" key="3">
    <source>
        <dbReference type="RefSeq" id="XP_035693505.1"/>
    </source>
</evidence>
<protein>
    <submittedName>
        <fullName evidence="3">Uncharacterized protein LOC118427704 isoform X2</fullName>
    </submittedName>
</protein>
<feature type="chain" id="PRO_5039933026" evidence="1">
    <location>
        <begin position="25"/>
        <end position="509"/>
    </location>
</feature>
<gene>
    <name evidence="3" type="primary">LOC118427704</name>
</gene>
<name>A0A9J7M6I5_BRAFL</name>
<evidence type="ECO:0000313" key="2">
    <source>
        <dbReference type="Proteomes" id="UP000001554"/>
    </source>
</evidence>
<sequence length="509" mass="54433">MDNIITKLVFLVFLLGIKSGTSDAADCGNFTDCSSCSQESECGWCDTTLECLLGDEWGSNSSYCLSWFYYGCFSAGETAGCSDQIEVLDCDETHCNEELSSYNADVCQHCRGVESCFQHDGGVPCHGWNETVCPDGLPAHDESTPHKNVVQIRDNVKAIDPAVTTLYMCPVSLEEDYGDSAALFLAPYPTSFQDGDVIVSGQAGGVMHIVESTAPVGPYAFVLGSAANIEDVVAYSSFKEEVDPVAIDDETTEEDVPDAVLLSDALNGDLPTNSSNVTVINSDIPVYKCVGNAYISGTEDEWVSSFLVFDATDIEDLSLNDGDILAGSQSNGWLETVTGVNAALGDEFSFVQTELVRCGEELPDTNTFAIPTKSEQYIPDLHCVGGDNSKGILVYENKTLESLAFSSGDTIVGRKSGSFLSKVVSWTQNGGFVFVEVAPVSSLQEDTTDSAISTRRRRATIDASVTFSKTVSVSLTVSLGPAEVSFGASAGYRLGFEFSMELGWSSPFV</sequence>